<evidence type="ECO:0000256" key="2">
    <source>
        <dbReference type="ARBA" id="ARBA00022448"/>
    </source>
</evidence>
<dbReference type="InterPro" id="IPR013611">
    <property type="entry name" value="Transp-assoc_OB_typ2"/>
</dbReference>
<dbReference type="GO" id="GO:0016887">
    <property type="term" value="F:ATP hydrolysis activity"/>
    <property type="evidence" value="ECO:0007669"/>
    <property type="project" value="InterPro"/>
</dbReference>
<dbReference type="InterPro" id="IPR003439">
    <property type="entry name" value="ABC_transporter-like_ATP-bd"/>
</dbReference>
<evidence type="ECO:0000313" key="17">
    <source>
        <dbReference type="Proteomes" id="UP001166304"/>
    </source>
</evidence>
<evidence type="ECO:0000259" key="15">
    <source>
        <dbReference type="PROSITE" id="PS50893"/>
    </source>
</evidence>
<comment type="subunit">
    <text evidence="12">The complex is composed of two ATP-binding proteins (XacJ and XacK), two transmembrane proteins (XacH and XacI) and a solute-binding protein (XacG).</text>
</comment>
<dbReference type="CDD" id="cd03301">
    <property type="entry name" value="ABC_MalK_N"/>
    <property type="match status" value="1"/>
</dbReference>
<dbReference type="GO" id="GO:0005524">
    <property type="term" value="F:ATP binding"/>
    <property type="evidence" value="ECO:0007669"/>
    <property type="project" value="UniProtKB-KW"/>
</dbReference>
<name>A0AA41KG41_9EURY</name>
<dbReference type="PROSITE" id="PS50893">
    <property type="entry name" value="ABC_TRANSPORTER_2"/>
    <property type="match status" value="1"/>
</dbReference>
<dbReference type="Gene3D" id="2.40.50.140">
    <property type="entry name" value="Nucleic acid-binding proteins"/>
    <property type="match status" value="1"/>
</dbReference>
<keyword evidence="4" id="KW-0547">Nucleotide-binding</keyword>
<evidence type="ECO:0000256" key="5">
    <source>
        <dbReference type="ARBA" id="ARBA00022840"/>
    </source>
</evidence>
<comment type="function">
    <text evidence="10">Part of the ABC transporter complex XacGHIJK involved in the uptake of xylose and arabinose. Responsible for energy coupling to the transport system.</text>
</comment>
<evidence type="ECO:0000256" key="11">
    <source>
        <dbReference type="ARBA" id="ARBA00061029"/>
    </source>
</evidence>
<evidence type="ECO:0000256" key="10">
    <source>
        <dbReference type="ARBA" id="ARBA00053454"/>
    </source>
</evidence>
<evidence type="ECO:0000256" key="8">
    <source>
        <dbReference type="ARBA" id="ARBA00050355"/>
    </source>
</evidence>
<reference evidence="16" key="1">
    <citation type="submission" date="2021-06" db="EMBL/GenBank/DDBJ databases">
        <title>New haloarchaea isolates fom saline soil.</title>
        <authorList>
            <person name="Duran-Viseras A."/>
            <person name="Sanchez-Porro C.S."/>
            <person name="Ventosa A."/>
        </authorList>
    </citation>
    <scope>NUCLEOTIDE SEQUENCE</scope>
    <source>
        <strain evidence="16">JCM 18369</strain>
    </source>
</reference>
<dbReference type="GO" id="GO:0008643">
    <property type="term" value="P:carbohydrate transport"/>
    <property type="evidence" value="ECO:0007669"/>
    <property type="project" value="InterPro"/>
</dbReference>
<protein>
    <recommendedName>
        <fullName evidence="13">ABC-type D-xylose/L-arabinose transporter</fullName>
        <ecNumber evidence="13">7.5.2.13</ecNumber>
    </recommendedName>
</protein>
<keyword evidence="2" id="KW-0813">Transport</keyword>
<dbReference type="Proteomes" id="UP001166304">
    <property type="component" value="Unassembled WGS sequence"/>
</dbReference>
<comment type="catalytic activity">
    <reaction evidence="9">
        <text>L-arabinose(out) + ATP + H2O = L-arabinose(in) + ADP + phosphate + H(+)</text>
        <dbReference type="Rhea" id="RHEA:30007"/>
        <dbReference type="ChEBI" id="CHEBI:15377"/>
        <dbReference type="ChEBI" id="CHEBI:15378"/>
        <dbReference type="ChEBI" id="CHEBI:17535"/>
        <dbReference type="ChEBI" id="CHEBI:30616"/>
        <dbReference type="ChEBI" id="CHEBI:43474"/>
        <dbReference type="ChEBI" id="CHEBI:456216"/>
        <dbReference type="EC" id="7.5.2.13"/>
    </reaction>
    <physiologicalReaction direction="left-to-right" evidence="9">
        <dbReference type="Rhea" id="RHEA:30008"/>
    </physiologicalReaction>
</comment>
<evidence type="ECO:0000256" key="1">
    <source>
        <dbReference type="ARBA" id="ARBA00004202"/>
    </source>
</evidence>
<dbReference type="InterPro" id="IPR015855">
    <property type="entry name" value="ABC_transpr_MalK-like"/>
</dbReference>
<sequence length="382" mass="42279">MVTVNYDSVKKAYGDTIAIEDVNLHVDDGEFAILLGPSGCGKTTTLRCLAGLTQPTDGTITLDGHDVTDVHPKNRNIAMVFQNFALYPHMTVRENIGYPLKVAGKSKDEREERIDEVAEMLEIPELLDRDIANLSGGQQQRVALGRAIIRRPAVFLMDEPLANLDAKLKISMRSRIKVLQREMDITTMYVTHDQEEAMSLGDKLIIMDKGHIQQIGSPDEVYHQPANQFVAGFIGSPSMNFVTVRRDGDRIRADDAPDTFDVELDSEVADRYRDHETFTLGVRPQYFEVHTERTDNAIEAAVEVTEPQGDEQIIEVEVGDQPVSLTVVAPSAIDAERGDTVWLTLDDDLVHGFDTDSGRRIVGAGDQNRGVASTPEGEMTSD</sequence>
<comment type="subcellular location">
    <subcellularLocation>
        <location evidence="1">Cell membrane</location>
        <topology evidence="1">Peripheral membrane protein</topology>
    </subcellularLocation>
</comment>
<evidence type="ECO:0000256" key="14">
    <source>
        <dbReference type="SAM" id="MobiDB-lite"/>
    </source>
</evidence>
<dbReference type="GO" id="GO:0055052">
    <property type="term" value="C:ATP-binding cassette (ABC) transporter complex, substrate-binding subunit-containing"/>
    <property type="evidence" value="ECO:0007669"/>
    <property type="project" value="TreeGrafter"/>
</dbReference>
<feature type="domain" description="ABC transporter" evidence="15">
    <location>
        <begin position="4"/>
        <end position="234"/>
    </location>
</feature>
<evidence type="ECO:0000313" key="16">
    <source>
        <dbReference type="EMBL" id="MBV0902682.1"/>
    </source>
</evidence>
<dbReference type="SMART" id="SM00382">
    <property type="entry name" value="AAA"/>
    <property type="match status" value="1"/>
</dbReference>
<dbReference type="InterPro" id="IPR027417">
    <property type="entry name" value="P-loop_NTPase"/>
</dbReference>
<dbReference type="GO" id="GO:0140359">
    <property type="term" value="F:ABC-type transporter activity"/>
    <property type="evidence" value="ECO:0007669"/>
    <property type="project" value="InterPro"/>
</dbReference>
<accession>A0AA41KG41</accession>
<comment type="similarity">
    <text evidence="11">Belongs to the ABC transporter superfamily. Carbohydrate uptake transporter-1 (CUT1) (TC 3.A.1.1) family.</text>
</comment>
<organism evidence="16 17">
    <name type="scientific">Haloarcula salina</name>
    <dbReference type="NCBI Taxonomy" id="1429914"/>
    <lineage>
        <taxon>Archaea</taxon>
        <taxon>Methanobacteriati</taxon>
        <taxon>Methanobacteriota</taxon>
        <taxon>Stenosarchaea group</taxon>
        <taxon>Halobacteria</taxon>
        <taxon>Halobacteriales</taxon>
        <taxon>Haloarculaceae</taxon>
        <taxon>Haloarcula</taxon>
    </lineage>
</organism>
<dbReference type="EC" id="7.5.2.13" evidence="13"/>
<evidence type="ECO:0000256" key="12">
    <source>
        <dbReference type="ARBA" id="ARBA00065962"/>
    </source>
</evidence>
<keyword evidence="6" id="KW-1278">Translocase</keyword>
<dbReference type="SUPFAM" id="SSF50331">
    <property type="entry name" value="MOP-like"/>
    <property type="match status" value="1"/>
</dbReference>
<keyword evidence="3" id="KW-1003">Cell membrane</keyword>
<dbReference type="PROSITE" id="PS00211">
    <property type="entry name" value="ABC_TRANSPORTER_1"/>
    <property type="match status" value="1"/>
</dbReference>
<dbReference type="InterPro" id="IPR008995">
    <property type="entry name" value="Mo/tungstate-bd_C_term_dom"/>
</dbReference>
<evidence type="ECO:0000256" key="4">
    <source>
        <dbReference type="ARBA" id="ARBA00022741"/>
    </source>
</evidence>
<dbReference type="InterPro" id="IPR017871">
    <property type="entry name" value="ABC_transporter-like_CS"/>
</dbReference>
<dbReference type="FunFam" id="3.40.50.300:FF:000042">
    <property type="entry name" value="Maltose/maltodextrin ABC transporter, ATP-binding protein"/>
    <property type="match status" value="1"/>
</dbReference>
<dbReference type="InterPro" id="IPR012340">
    <property type="entry name" value="NA-bd_OB-fold"/>
</dbReference>
<dbReference type="EMBL" id="JAHQXE010000004">
    <property type="protein sequence ID" value="MBV0902682.1"/>
    <property type="molecule type" value="Genomic_DNA"/>
</dbReference>
<evidence type="ECO:0000256" key="13">
    <source>
        <dbReference type="ARBA" id="ARBA00066315"/>
    </source>
</evidence>
<proteinExistence type="inferred from homology"/>
<keyword evidence="5 16" id="KW-0067">ATP-binding</keyword>
<dbReference type="Gene3D" id="3.40.50.300">
    <property type="entry name" value="P-loop containing nucleotide triphosphate hydrolases"/>
    <property type="match status" value="1"/>
</dbReference>
<dbReference type="AlphaFoldDB" id="A0AA41KG41"/>
<dbReference type="SUPFAM" id="SSF52540">
    <property type="entry name" value="P-loop containing nucleoside triphosphate hydrolases"/>
    <property type="match status" value="1"/>
</dbReference>
<dbReference type="Pfam" id="PF00005">
    <property type="entry name" value="ABC_tran"/>
    <property type="match status" value="1"/>
</dbReference>
<dbReference type="Pfam" id="PF08402">
    <property type="entry name" value="TOBE_2"/>
    <property type="match status" value="1"/>
</dbReference>
<dbReference type="PANTHER" id="PTHR43875:SF15">
    <property type="entry name" value="TREHALOSE IMPORT ATP-BINDING PROTEIN SUGC"/>
    <property type="match status" value="1"/>
</dbReference>
<comment type="catalytic activity">
    <reaction evidence="8">
        <text>D-xylose(out) + ATP + H2O = D-xylose(in) + ADP + phosphate + H(+)</text>
        <dbReference type="Rhea" id="RHEA:29899"/>
        <dbReference type="ChEBI" id="CHEBI:15377"/>
        <dbReference type="ChEBI" id="CHEBI:15378"/>
        <dbReference type="ChEBI" id="CHEBI:30616"/>
        <dbReference type="ChEBI" id="CHEBI:43474"/>
        <dbReference type="ChEBI" id="CHEBI:53455"/>
        <dbReference type="ChEBI" id="CHEBI:456216"/>
        <dbReference type="EC" id="7.5.2.13"/>
    </reaction>
    <physiologicalReaction direction="left-to-right" evidence="8">
        <dbReference type="Rhea" id="RHEA:29900"/>
    </physiologicalReaction>
</comment>
<dbReference type="RefSeq" id="WP_162414260.1">
    <property type="nucleotide sequence ID" value="NZ_JAHQXE010000004.1"/>
</dbReference>
<dbReference type="PANTHER" id="PTHR43875">
    <property type="entry name" value="MALTODEXTRIN IMPORT ATP-BINDING PROTEIN MSMX"/>
    <property type="match status" value="1"/>
</dbReference>
<feature type="region of interest" description="Disordered" evidence="14">
    <location>
        <begin position="360"/>
        <end position="382"/>
    </location>
</feature>
<keyword evidence="7" id="KW-0472">Membrane</keyword>
<evidence type="ECO:0000256" key="7">
    <source>
        <dbReference type="ARBA" id="ARBA00023136"/>
    </source>
</evidence>
<dbReference type="InterPro" id="IPR047641">
    <property type="entry name" value="ABC_transpr_MalK/UgpC-like"/>
</dbReference>
<evidence type="ECO:0000256" key="3">
    <source>
        <dbReference type="ARBA" id="ARBA00022475"/>
    </source>
</evidence>
<dbReference type="InterPro" id="IPR003593">
    <property type="entry name" value="AAA+_ATPase"/>
</dbReference>
<dbReference type="Gene3D" id="2.40.50.100">
    <property type="match status" value="1"/>
</dbReference>
<comment type="caution">
    <text evidence="16">The sequence shown here is derived from an EMBL/GenBank/DDBJ whole genome shotgun (WGS) entry which is preliminary data.</text>
</comment>
<evidence type="ECO:0000256" key="9">
    <source>
        <dbReference type="ARBA" id="ARBA00051890"/>
    </source>
</evidence>
<gene>
    <name evidence="16" type="ORF">KTS37_12885</name>
</gene>
<keyword evidence="17" id="KW-1185">Reference proteome</keyword>
<evidence type="ECO:0000256" key="6">
    <source>
        <dbReference type="ARBA" id="ARBA00022967"/>
    </source>
</evidence>